<protein>
    <recommendedName>
        <fullName evidence="2">3-hydroxyisobutyryl-CoA hydrolase</fullName>
        <ecNumber evidence="2">3.1.2.4</ecNumber>
    </recommendedName>
</protein>
<evidence type="ECO:0000259" key="4">
    <source>
        <dbReference type="Pfam" id="PF16113"/>
    </source>
</evidence>
<dbReference type="InterPro" id="IPR029045">
    <property type="entry name" value="ClpP/crotonase-like_dom_sf"/>
</dbReference>
<accession>A0ABS7YYQ9</accession>
<dbReference type="InterPro" id="IPR045004">
    <property type="entry name" value="ECH_dom"/>
</dbReference>
<comment type="caution">
    <text evidence="5">The sequence shown here is derived from an EMBL/GenBank/DDBJ whole genome shotgun (WGS) entry which is preliminary data.</text>
</comment>
<dbReference type="EC" id="3.1.2.4" evidence="2"/>
<evidence type="ECO:0000256" key="3">
    <source>
        <dbReference type="ARBA" id="ARBA00022801"/>
    </source>
</evidence>
<dbReference type="RefSeq" id="WP_209770892.1">
    <property type="nucleotide sequence ID" value="NZ_JAGGLO010000001.1"/>
</dbReference>
<organism evidence="5 6">
    <name type="scientific">Anaerococcus degeneri</name>
    <dbReference type="NCBI Taxonomy" id="361500"/>
    <lineage>
        <taxon>Bacteria</taxon>
        <taxon>Bacillati</taxon>
        <taxon>Bacillota</taxon>
        <taxon>Tissierellia</taxon>
        <taxon>Tissierellales</taxon>
        <taxon>Peptoniphilaceae</taxon>
        <taxon>Anaerococcus</taxon>
    </lineage>
</organism>
<dbReference type="CDD" id="cd06558">
    <property type="entry name" value="crotonase-like"/>
    <property type="match status" value="1"/>
</dbReference>
<proteinExistence type="predicted"/>
<dbReference type="SUPFAM" id="SSF52096">
    <property type="entry name" value="ClpP/crotonase"/>
    <property type="match status" value="1"/>
</dbReference>
<keyword evidence="3" id="KW-0378">Hydrolase</keyword>
<evidence type="ECO:0000313" key="6">
    <source>
        <dbReference type="Proteomes" id="UP001198374"/>
    </source>
</evidence>
<dbReference type="PANTHER" id="PTHR43176">
    <property type="entry name" value="3-HYDROXYISOBUTYRYL-COA HYDROLASE-RELATED"/>
    <property type="match status" value="1"/>
</dbReference>
<evidence type="ECO:0000256" key="1">
    <source>
        <dbReference type="ARBA" id="ARBA00001709"/>
    </source>
</evidence>
<sequence>MIQSEIKNKIGIIYLDRPKALNALNCEMIQEIEKALRDYEKNPNVKVILFDSKAERGFCAGGDLKEIYYDYIKNEAEPKKDEFFKEEFDLNKYIMTYPKPIIAHWYGVTMGGGVGLTIHSDLIIADETVNWAMPETSLGFIPDVSVGYYISKLPQAIGQFVGLTGARLYPDDLVRLDLADVLIDSKDYGKILEILFAIDSDDIIGDFKKEIEIFSKKPGSTVNTEIKEKIEKYFAKDKLSEIIKALEVDQTDDFARENLEILKTRDPFMSEVQFQKYFLGKKLTREETIDMDLEIINHGLKSGGIAEGIRTVMIDRGDKPSWPVKNFEDVDKNEVYNLLGIK</sequence>
<gene>
    <name evidence="5" type="ORF">LDJ82_07755</name>
</gene>
<evidence type="ECO:0000256" key="2">
    <source>
        <dbReference type="ARBA" id="ARBA00011915"/>
    </source>
</evidence>
<comment type="catalytic activity">
    <reaction evidence="1">
        <text>3-hydroxy-2-methylpropanoyl-CoA + H2O = 3-hydroxy-2-methylpropanoate + CoA + H(+)</text>
        <dbReference type="Rhea" id="RHEA:20888"/>
        <dbReference type="ChEBI" id="CHEBI:11805"/>
        <dbReference type="ChEBI" id="CHEBI:15377"/>
        <dbReference type="ChEBI" id="CHEBI:15378"/>
        <dbReference type="ChEBI" id="CHEBI:57287"/>
        <dbReference type="ChEBI" id="CHEBI:57340"/>
        <dbReference type="EC" id="3.1.2.4"/>
    </reaction>
</comment>
<dbReference type="NCBIfam" id="NF004127">
    <property type="entry name" value="PRK05617.1"/>
    <property type="match status" value="1"/>
</dbReference>
<feature type="domain" description="Enoyl-CoA hydratase/isomerase" evidence="4">
    <location>
        <begin position="10"/>
        <end position="337"/>
    </location>
</feature>
<dbReference type="InterPro" id="IPR032259">
    <property type="entry name" value="HIBYL-CoA-H"/>
</dbReference>
<evidence type="ECO:0000313" key="5">
    <source>
        <dbReference type="EMBL" id="MCA2096783.1"/>
    </source>
</evidence>
<reference evidence="6" key="1">
    <citation type="submission" date="2023-07" db="EMBL/GenBank/DDBJ databases">
        <title>FDA dAtabase for Regulatory Grade micrObial Sequences (FDA-ARGOS): Supporting development and validation of Infectious Disease Dx tests.</title>
        <authorList>
            <person name="Sproer C."/>
            <person name="Gronow S."/>
            <person name="Severitt S."/>
            <person name="Schroder I."/>
            <person name="Tallon L."/>
            <person name="Sadzewicz L."/>
            <person name="Zhao X."/>
            <person name="Boylan J."/>
            <person name="Ott S."/>
            <person name="Bowen H."/>
            <person name="Vavikolanu K."/>
            <person name="Hazen T."/>
            <person name="Aluvathingal J."/>
            <person name="Nadendla S."/>
            <person name="Lowell S."/>
            <person name="Myers T."/>
            <person name="Yan Y."/>
        </authorList>
    </citation>
    <scope>NUCLEOTIDE SEQUENCE [LARGE SCALE GENOMIC DNA]</scope>
    <source>
        <strain evidence="6">FDAARGOS_1538</strain>
    </source>
</reference>
<dbReference type="PANTHER" id="PTHR43176:SF3">
    <property type="entry name" value="3-HYDROXYISOBUTYRYL-COA HYDROLASE, MITOCHONDRIAL"/>
    <property type="match status" value="1"/>
</dbReference>
<dbReference type="Gene3D" id="3.90.226.10">
    <property type="entry name" value="2-enoyl-CoA Hydratase, Chain A, domain 1"/>
    <property type="match status" value="1"/>
</dbReference>
<dbReference type="Pfam" id="PF16113">
    <property type="entry name" value="ECH_2"/>
    <property type="match status" value="1"/>
</dbReference>
<keyword evidence="6" id="KW-1185">Reference proteome</keyword>
<dbReference type="Proteomes" id="UP001198374">
    <property type="component" value="Unassembled WGS sequence"/>
</dbReference>
<dbReference type="EMBL" id="JAIWIY010000001">
    <property type="protein sequence ID" value="MCA2096783.1"/>
    <property type="molecule type" value="Genomic_DNA"/>
</dbReference>
<name>A0ABS7YYQ9_9FIRM</name>